<comment type="caution">
    <text evidence="1">The sequence shown here is derived from an EMBL/GenBank/DDBJ whole genome shotgun (WGS) entry which is preliminary data.</text>
</comment>
<dbReference type="Proteomes" id="UP001143910">
    <property type="component" value="Unassembled WGS sequence"/>
</dbReference>
<gene>
    <name evidence="1" type="ORF">NQ176_g7435</name>
</gene>
<protein>
    <submittedName>
        <fullName evidence="1">Uncharacterized protein</fullName>
    </submittedName>
</protein>
<evidence type="ECO:0000313" key="1">
    <source>
        <dbReference type="EMBL" id="KAJ2971949.1"/>
    </source>
</evidence>
<name>A0ACC1N0H5_9HYPO</name>
<accession>A0ACC1N0H5</accession>
<organism evidence="1 2">
    <name type="scientific">Zarea fungicola</name>
    <dbReference type="NCBI Taxonomy" id="93591"/>
    <lineage>
        <taxon>Eukaryota</taxon>
        <taxon>Fungi</taxon>
        <taxon>Dikarya</taxon>
        <taxon>Ascomycota</taxon>
        <taxon>Pezizomycotina</taxon>
        <taxon>Sordariomycetes</taxon>
        <taxon>Hypocreomycetidae</taxon>
        <taxon>Hypocreales</taxon>
        <taxon>Cordycipitaceae</taxon>
        <taxon>Zarea</taxon>
    </lineage>
</organism>
<evidence type="ECO:0000313" key="2">
    <source>
        <dbReference type="Proteomes" id="UP001143910"/>
    </source>
</evidence>
<sequence length="544" mass="58923">MLPPGASITHPIPPPLPDSYIVTPPKSAALCPSLLRCSPPMPAPGYDTASVSLDGLNIIQLPIEGQSAHLLSIDHLNSPANSSISISTSSSRSSLSRRRSVSSMTGLMPLTLSASASNFSSPILSEESMEQRVADCLPELLARDLELAREVFASRSMTAGAPSYSVVADYMARAKAAGQFTNRLSMASPYHPASARVRVLGSIEEKDSMASFLEQPEHEIKNHNSYPDTSDIDSLSSAGESSGIPPPFRYHRNTSIVTAATSVTASVRRPSPKPTPPPPAPTLSSWIDGDSDEDSDGEEEPLDAAHEPVSPLSPRPPTPPTAVDKNLFPQNYEQSMANFRTRILHKKSHSATGIPSIKSPLASPLPSHRALRMAPSKRSSAETTGSSPGYEEDCIRITVRTLSSEKPKLTISPPPIPPRQHERLVRLSAETLQEQTRTEPTVRRHAHLMESPPPSEGYPSAEDIEDDSLYGDYMRRSWQDQSNDLARPTPPASPQRNFVTLAHSAKPYVPNFLGEELARVVPLPPDVIETLPSRSIRSGPTQRR</sequence>
<proteinExistence type="predicted"/>
<keyword evidence="2" id="KW-1185">Reference proteome</keyword>
<reference evidence="1" key="1">
    <citation type="submission" date="2022-08" db="EMBL/GenBank/DDBJ databases">
        <title>Genome Sequence of Lecanicillium fungicola.</title>
        <authorList>
            <person name="Buettner E."/>
        </authorList>
    </citation>
    <scope>NUCLEOTIDE SEQUENCE</scope>
    <source>
        <strain evidence="1">Babe33</strain>
    </source>
</reference>
<dbReference type="EMBL" id="JANJQO010001240">
    <property type="protein sequence ID" value="KAJ2971949.1"/>
    <property type="molecule type" value="Genomic_DNA"/>
</dbReference>